<dbReference type="Pfam" id="PF13584">
    <property type="entry name" value="BatD"/>
    <property type="match status" value="1"/>
</dbReference>
<reference evidence="4 5" key="1">
    <citation type="submission" date="2016-10" db="EMBL/GenBank/DDBJ databases">
        <authorList>
            <person name="de Groot N.N."/>
        </authorList>
    </citation>
    <scope>NUCLEOTIDE SEQUENCE [LARGE SCALE GENOMIC DNA]</scope>
    <source>
        <strain evidence="4 5">DSM 19706</strain>
    </source>
</reference>
<dbReference type="Proteomes" id="UP000199308">
    <property type="component" value="Unassembled WGS sequence"/>
</dbReference>
<dbReference type="PANTHER" id="PTHR40940:SF1">
    <property type="entry name" value="PROTEIN BATD"/>
    <property type="match status" value="1"/>
</dbReference>
<gene>
    <name evidence="4" type="ORF">SAMN05660429_01000</name>
</gene>
<dbReference type="AlphaFoldDB" id="A0A1I0BN42"/>
<sequence length="540" mass="59553">MVRLLITLIFCALSIQAHATTKITATVDQNPAVVNQSLLLEVTADDSLGDKTLDLSALEQDFLVGRTSVSSQTQSINFKTTRKTIWRTVLVPKKVGQFTIPAFEIDGQFSEAFQLSVQAANEASSVANDVFMTVDLSQHDIYVQQQSLLTVRLHLAAELQRGSLSEPIMPNALIEQFGKDTEQQEIIDGKRYNIIERKYLVKPQQSGQYTLTPPLFSGEVMVPSARRGNFLSFNTTKPVSVAGEKIAVTVKPQPSEAQGDWLPSELVILAEEQSEQSTFFVGDPITRKITLTAVGVSQEQLPQINLSLPDGLRAYADQPQITSGTRESRLISQSTTSFAIVALKPGTYTMPAVTIPWWNTITNRQEFATINAQTVTVEASPDIISEVPTTSDETNTVTVIETQAHWLQWLFLALWLATLAAWFFTWYLQRPKSQTVAIKNGTNKPYLALLAALKQQQASQSLQLLLPWLNQVLNSQFVSLAQATAHINDSALNAAIAELEASLYGSNEGSWNSQTLLAQVQKINKVSYAKQEEGTLKINP</sequence>
<dbReference type="PANTHER" id="PTHR40940">
    <property type="entry name" value="PROTEIN BATD-RELATED"/>
    <property type="match status" value="1"/>
</dbReference>
<name>A0A1I0BN42_THASX</name>
<dbReference type="Pfam" id="PF25607">
    <property type="entry name" value="DUF7939"/>
    <property type="match status" value="1"/>
</dbReference>
<keyword evidence="1" id="KW-0472">Membrane</keyword>
<evidence type="ECO:0000256" key="1">
    <source>
        <dbReference type="SAM" id="Phobius"/>
    </source>
</evidence>
<organism evidence="4 5">
    <name type="scientific">Thalassotalea agarivorans</name>
    <name type="common">Thalassomonas agarivorans</name>
    <dbReference type="NCBI Taxonomy" id="349064"/>
    <lineage>
        <taxon>Bacteria</taxon>
        <taxon>Pseudomonadati</taxon>
        <taxon>Pseudomonadota</taxon>
        <taxon>Gammaproteobacteria</taxon>
        <taxon>Alteromonadales</taxon>
        <taxon>Colwelliaceae</taxon>
        <taxon>Thalassotalea</taxon>
    </lineage>
</organism>
<dbReference type="EMBL" id="FOHK01000004">
    <property type="protein sequence ID" value="SET08291.1"/>
    <property type="molecule type" value="Genomic_DNA"/>
</dbReference>
<dbReference type="InterPro" id="IPR057699">
    <property type="entry name" value="DUF7939"/>
</dbReference>
<feature type="signal peptide" evidence="2">
    <location>
        <begin position="1"/>
        <end position="19"/>
    </location>
</feature>
<evidence type="ECO:0000313" key="4">
    <source>
        <dbReference type="EMBL" id="SET08291.1"/>
    </source>
</evidence>
<feature type="domain" description="DUF7939" evidence="3">
    <location>
        <begin position="443"/>
        <end position="525"/>
    </location>
</feature>
<keyword evidence="1" id="KW-1133">Transmembrane helix</keyword>
<evidence type="ECO:0000259" key="3">
    <source>
        <dbReference type="Pfam" id="PF25607"/>
    </source>
</evidence>
<feature type="chain" id="PRO_5011571564" evidence="2">
    <location>
        <begin position="20"/>
        <end position="540"/>
    </location>
</feature>
<accession>A0A1I0BN42</accession>
<evidence type="ECO:0000256" key="2">
    <source>
        <dbReference type="SAM" id="SignalP"/>
    </source>
</evidence>
<keyword evidence="5" id="KW-1185">Reference proteome</keyword>
<keyword evidence="2" id="KW-0732">Signal</keyword>
<proteinExistence type="predicted"/>
<protein>
    <submittedName>
        <fullName evidence="4">Oxygen tolerance</fullName>
    </submittedName>
</protein>
<evidence type="ECO:0000313" key="5">
    <source>
        <dbReference type="Proteomes" id="UP000199308"/>
    </source>
</evidence>
<feature type="transmembrane region" description="Helical" evidence="1">
    <location>
        <begin position="406"/>
        <end position="428"/>
    </location>
</feature>
<dbReference type="STRING" id="349064.SAMN05660429_01000"/>
<dbReference type="OrthoDB" id="5293418at2"/>
<keyword evidence="1" id="KW-0812">Transmembrane</keyword>
<dbReference type="InterPro" id="IPR025738">
    <property type="entry name" value="BatD"/>
</dbReference>